<dbReference type="SUPFAM" id="SSF57667">
    <property type="entry name" value="beta-beta-alpha zinc fingers"/>
    <property type="match status" value="7"/>
</dbReference>
<feature type="domain" description="C2H2-type" evidence="13">
    <location>
        <begin position="555"/>
        <end position="577"/>
    </location>
</feature>
<keyword evidence="6" id="KW-0805">Transcription regulation</keyword>
<dbReference type="GO" id="GO:0005634">
    <property type="term" value="C:nucleus"/>
    <property type="evidence" value="ECO:0007669"/>
    <property type="project" value="UniProtKB-SubCell"/>
</dbReference>
<dbReference type="EMBL" id="JBCEZU010000100">
    <property type="protein sequence ID" value="KAK9530803.1"/>
    <property type="molecule type" value="Genomic_DNA"/>
</dbReference>
<keyword evidence="5" id="KW-0862">Zinc</keyword>
<dbReference type="Proteomes" id="UP001488805">
    <property type="component" value="Unassembled WGS sequence"/>
</dbReference>
<accession>A0AAW1F7S6</accession>
<feature type="domain" description="C2H2-type" evidence="13">
    <location>
        <begin position="634"/>
        <end position="661"/>
    </location>
</feature>
<evidence type="ECO:0000256" key="2">
    <source>
        <dbReference type="ARBA" id="ARBA00022723"/>
    </source>
</evidence>
<evidence type="ECO:0000256" key="10">
    <source>
        <dbReference type="PROSITE-ProRule" id="PRU00042"/>
    </source>
</evidence>
<dbReference type="FunFam" id="3.30.160.60:FF:000446">
    <property type="entry name" value="Zinc finger protein"/>
    <property type="match status" value="1"/>
</dbReference>
<feature type="chain" id="PRO_5043743771" description="C2H2-type domain-containing protein" evidence="12">
    <location>
        <begin position="29"/>
        <end position="866"/>
    </location>
</feature>
<keyword evidence="4 10" id="KW-0863">Zinc-finger</keyword>
<evidence type="ECO:0000256" key="1">
    <source>
        <dbReference type="ARBA" id="ARBA00004123"/>
    </source>
</evidence>
<evidence type="ECO:0000313" key="15">
    <source>
        <dbReference type="Proteomes" id="UP001488805"/>
    </source>
</evidence>
<protein>
    <recommendedName>
        <fullName evidence="13">C2H2-type domain-containing protein</fullName>
    </recommendedName>
</protein>
<evidence type="ECO:0000259" key="13">
    <source>
        <dbReference type="PROSITE" id="PS50157"/>
    </source>
</evidence>
<proteinExistence type="predicted"/>
<reference evidence="14 15" key="1">
    <citation type="journal article" date="2024" name="Genome Biol. Evol.">
        <title>Chromosome-level genome assembly of the viviparous eelpout Zoarces viviparus.</title>
        <authorList>
            <person name="Fuhrmann N."/>
            <person name="Brasseur M.V."/>
            <person name="Bakowski C.E."/>
            <person name="Podsiadlowski L."/>
            <person name="Prost S."/>
            <person name="Krehenwinkel H."/>
            <person name="Mayer C."/>
        </authorList>
    </citation>
    <scope>NUCLEOTIDE SEQUENCE [LARGE SCALE GENOMIC DNA]</scope>
    <source>
        <strain evidence="14">NO-MEL_2022_Ind0_liver</strain>
    </source>
</reference>
<feature type="signal peptide" evidence="12">
    <location>
        <begin position="1"/>
        <end position="28"/>
    </location>
</feature>
<dbReference type="CDD" id="cd11657">
    <property type="entry name" value="TIN2_N"/>
    <property type="match status" value="1"/>
</dbReference>
<dbReference type="InterPro" id="IPR013087">
    <property type="entry name" value="Znf_C2H2_type"/>
</dbReference>
<keyword evidence="7" id="KW-0238">DNA-binding</keyword>
<dbReference type="InterPro" id="IPR036236">
    <property type="entry name" value="Znf_C2H2_sf"/>
</dbReference>
<evidence type="ECO:0000256" key="9">
    <source>
        <dbReference type="ARBA" id="ARBA00023242"/>
    </source>
</evidence>
<keyword evidence="2" id="KW-0479">Metal-binding</keyword>
<keyword evidence="12" id="KW-0732">Signal</keyword>
<evidence type="ECO:0000256" key="4">
    <source>
        <dbReference type="ARBA" id="ARBA00022771"/>
    </source>
</evidence>
<evidence type="ECO:0000313" key="14">
    <source>
        <dbReference type="EMBL" id="KAK9530803.1"/>
    </source>
</evidence>
<evidence type="ECO:0000256" key="7">
    <source>
        <dbReference type="ARBA" id="ARBA00023125"/>
    </source>
</evidence>
<dbReference type="Pfam" id="PF14973">
    <property type="entry name" value="TINF2_N"/>
    <property type="match status" value="1"/>
</dbReference>
<evidence type="ECO:0000256" key="5">
    <source>
        <dbReference type="ARBA" id="ARBA00022833"/>
    </source>
</evidence>
<dbReference type="InterPro" id="IPR050636">
    <property type="entry name" value="C2H2-ZF_domain-containing"/>
</dbReference>
<evidence type="ECO:0000256" key="11">
    <source>
        <dbReference type="SAM" id="MobiDB-lite"/>
    </source>
</evidence>
<feature type="region of interest" description="Disordered" evidence="11">
    <location>
        <begin position="366"/>
        <end position="388"/>
    </location>
</feature>
<sequence>MADIIPKGSPLPLCALRLLVPPIRLVSAAIWQTVQQKVVADYGMLEEFVSAVTDIIPELLTPHQRAQLTLGLRARLILELCQVEATADFGLVQPHLDRVQMLIEAWVIEGGAANMKVPHSKFVDLVKNLLKNRDEREHFFQKVFPEEFGPTYDDALHALMWMFLSRLDQFLPVQTFQQVSSMFGEVSSVLEDCMDSVCRREELKTLLQYHKDFSQLDHNDGSLDGTCIISALKLASEERTETDKSPAHILDNKLSCTSDLEKGSLTLSHDTTAEGHACGMKVDETSVTTGESGTGVPLGGVTGHEENARLVKRQAEKAPRFLKQCRVQLKRLDMPPRTLPARRNRGLRMKKILLEEKRALCEEALPADKSASRKTKPSNRTLVHVSEESSSFGKVDSSYMAPIDDCSDDSWSYYSDEDSGSRLSMAESWSSYSGDERPFVTPVGSSTDGDSNEDPSFAGPKKVTAASRKPGISDVKAGAPKKTRKVQCIICNEPMSTSLRTHMKTHFPTGGYACPRCDSRFKLFSSLKLHLNRTCFEHGQQQADPAKPGEAENLFKCDECGEAFGHKVSLEGHKRTHNELYCGVCRKVLRDAATLARHKASHTLFQCNRCEETFALFKPLLRHCENVHQIRRPFKCNYCPKVVAKLRVLIAHEWKHTGHLPFQCALCCLRFKCDADLTSHERVHTRERPYLCAECGRTFSQRSNLLRHLNFIHGESRNEKEYSCSECEKSFKEKGALKKHQKAKHLCELFRHPCPYCGKMVSASTMARHKLIHTGERPFKCTVPECDKCFRSASEVKRHVLVHHTTERPYKCDVCGKGFIKVCYLNAHAKVHSGEKPFVCNFCGKAFPKRYSMQRHKTLVHAFVTH</sequence>
<dbReference type="AlphaFoldDB" id="A0AAW1F7S6"/>
<keyword evidence="9" id="KW-0539">Nucleus</keyword>
<keyword evidence="15" id="KW-1185">Reference proteome</keyword>
<feature type="region of interest" description="Disordered" evidence="11">
    <location>
        <begin position="432"/>
        <end position="476"/>
    </location>
</feature>
<gene>
    <name evidence="14" type="ORF">VZT92_012284</name>
</gene>
<dbReference type="Gene3D" id="3.30.160.60">
    <property type="entry name" value="Classic Zinc Finger"/>
    <property type="match status" value="10"/>
</dbReference>
<dbReference type="PROSITE" id="PS00028">
    <property type="entry name" value="ZINC_FINGER_C2H2_1"/>
    <property type="match status" value="10"/>
</dbReference>
<feature type="domain" description="C2H2-type" evidence="13">
    <location>
        <begin position="779"/>
        <end position="809"/>
    </location>
</feature>
<dbReference type="PANTHER" id="PTHR47772:SF11">
    <property type="entry name" value="C2H2-TYPE DOMAIN-CONTAINING PROTEIN"/>
    <property type="match status" value="1"/>
</dbReference>
<feature type="domain" description="C2H2-type" evidence="13">
    <location>
        <begin position="838"/>
        <end position="862"/>
    </location>
</feature>
<evidence type="ECO:0000256" key="6">
    <source>
        <dbReference type="ARBA" id="ARBA00023015"/>
    </source>
</evidence>
<dbReference type="Pfam" id="PF00096">
    <property type="entry name" value="zf-C2H2"/>
    <property type="match status" value="6"/>
</dbReference>
<feature type="domain" description="C2H2-type" evidence="13">
    <location>
        <begin position="752"/>
        <end position="778"/>
    </location>
</feature>
<feature type="domain" description="C2H2-type" evidence="13">
    <location>
        <begin position="662"/>
        <end position="689"/>
    </location>
</feature>
<name>A0AAW1F7S6_ZOAVI</name>
<dbReference type="PANTHER" id="PTHR47772">
    <property type="entry name" value="ZINC FINGER PROTEIN 200"/>
    <property type="match status" value="1"/>
</dbReference>
<dbReference type="FunFam" id="3.30.160.60:FF:000064">
    <property type="entry name" value="Early growth response protein 3"/>
    <property type="match status" value="1"/>
</dbReference>
<feature type="domain" description="C2H2-type" evidence="13">
    <location>
        <begin position="722"/>
        <end position="745"/>
    </location>
</feature>
<dbReference type="SMART" id="SM00355">
    <property type="entry name" value="ZnF_C2H2"/>
    <property type="match status" value="13"/>
</dbReference>
<evidence type="ECO:0000256" key="3">
    <source>
        <dbReference type="ARBA" id="ARBA00022737"/>
    </source>
</evidence>
<feature type="domain" description="C2H2-type" evidence="13">
    <location>
        <begin position="810"/>
        <end position="837"/>
    </location>
</feature>
<dbReference type="InterPro" id="IPR029400">
    <property type="entry name" value="TINF2_N"/>
</dbReference>
<keyword evidence="3" id="KW-0677">Repeat</keyword>
<dbReference type="GO" id="GO:0003677">
    <property type="term" value="F:DNA binding"/>
    <property type="evidence" value="ECO:0007669"/>
    <property type="project" value="UniProtKB-KW"/>
</dbReference>
<dbReference type="FunFam" id="3.30.160.60:FF:001049">
    <property type="entry name" value="zinc finger protein 319"/>
    <property type="match status" value="1"/>
</dbReference>
<dbReference type="PROSITE" id="PS50157">
    <property type="entry name" value="ZINC_FINGER_C2H2_2"/>
    <property type="match status" value="11"/>
</dbReference>
<evidence type="ECO:0000256" key="12">
    <source>
        <dbReference type="SAM" id="SignalP"/>
    </source>
</evidence>
<evidence type="ECO:0000256" key="8">
    <source>
        <dbReference type="ARBA" id="ARBA00023163"/>
    </source>
</evidence>
<comment type="caution">
    <text evidence="14">The sequence shown here is derived from an EMBL/GenBank/DDBJ whole genome shotgun (WGS) entry which is preliminary data.</text>
</comment>
<keyword evidence="8" id="KW-0804">Transcription</keyword>
<comment type="subcellular location">
    <subcellularLocation>
        <location evidence="1">Nucleus</location>
    </subcellularLocation>
</comment>
<dbReference type="GO" id="GO:0008270">
    <property type="term" value="F:zinc ion binding"/>
    <property type="evidence" value="ECO:0007669"/>
    <property type="project" value="UniProtKB-KW"/>
</dbReference>
<organism evidence="14 15">
    <name type="scientific">Zoarces viviparus</name>
    <name type="common">Viviparous eelpout</name>
    <name type="synonym">Blennius viviparus</name>
    <dbReference type="NCBI Taxonomy" id="48416"/>
    <lineage>
        <taxon>Eukaryota</taxon>
        <taxon>Metazoa</taxon>
        <taxon>Chordata</taxon>
        <taxon>Craniata</taxon>
        <taxon>Vertebrata</taxon>
        <taxon>Euteleostomi</taxon>
        <taxon>Actinopterygii</taxon>
        <taxon>Neopterygii</taxon>
        <taxon>Teleostei</taxon>
        <taxon>Neoteleostei</taxon>
        <taxon>Acanthomorphata</taxon>
        <taxon>Eupercaria</taxon>
        <taxon>Perciformes</taxon>
        <taxon>Cottioidei</taxon>
        <taxon>Zoarcales</taxon>
        <taxon>Zoarcidae</taxon>
        <taxon>Zoarcinae</taxon>
        <taxon>Zoarces</taxon>
    </lineage>
</organism>
<feature type="domain" description="C2H2-type" evidence="13">
    <location>
        <begin position="605"/>
        <end position="633"/>
    </location>
</feature>
<feature type="domain" description="C2H2-type" evidence="13">
    <location>
        <begin position="512"/>
        <end position="543"/>
    </location>
</feature>
<dbReference type="FunFam" id="3.30.160.60:FF:000110">
    <property type="entry name" value="Zinc finger protein-like"/>
    <property type="match status" value="1"/>
</dbReference>
<feature type="domain" description="C2H2-type" evidence="13">
    <location>
        <begin position="690"/>
        <end position="718"/>
    </location>
</feature>